<dbReference type="PANTHER" id="PTHR33116:SF70">
    <property type="entry name" value="NON-LTR RETROELEMENT REVERSE TRANSCRIPTASE-LIKE PROTEIN"/>
    <property type="match status" value="1"/>
</dbReference>
<accession>A0A371HSR3</accession>
<feature type="non-terminal residue" evidence="1">
    <location>
        <position position="1"/>
    </location>
</feature>
<organism evidence="1 2">
    <name type="scientific">Mucuna pruriens</name>
    <name type="common">Velvet bean</name>
    <name type="synonym">Dolichos pruriens</name>
    <dbReference type="NCBI Taxonomy" id="157652"/>
    <lineage>
        <taxon>Eukaryota</taxon>
        <taxon>Viridiplantae</taxon>
        <taxon>Streptophyta</taxon>
        <taxon>Embryophyta</taxon>
        <taxon>Tracheophyta</taxon>
        <taxon>Spermatophyta</taxon>
        <taxon>Magnoliopsida</taxon>
        <taxon>eudicotyledons</taxon>
        <taxon>Gunneridae</taxon>
        <taxon>Pentapetalae</taxon>
        <taxon>rosids</taxon>
        <taxon>fabids</taxon>
        <taxon>Fabales</taxon>
        <taxon>Fabaceae</taxon>
        <taxon>Papilionoideae</taxon>
        <taxon>50 kb inversion clade</taxon>
        <taxon>NPAAA clade</taxon>
        <taxon>indigoferoid/millettioid clade</taxon>
        <taxon>Phaseoleae</taxon>
        <taxon>Mucuna</taxon>
    </lineage>
</organism>
<dbReference type="STRING" id="157652.A0A371HSR3"/>
<evidence type="ECO:0000313" key="1">
    <source>
        <dbReference type="EMBL" id="RDY05836.1"/>
    </source>
</evidence>
<keyword evidence="2" id="KW-1185">Reference proteome</keyword>
<dbReference type="OrthoDB" id="1436548at2759"/>
<sequence>MKDFGRYLGDHILHKQVNKNTYQFVVDKMNQRLNSWKERNISFARRVTLTKSVIQVLSTYLMQTSQPKSICDVIDKKYKDFIWEIQCNLKKFTWHQGRLHASQKPRRSTTIAKNFINNHNDLWMKAMRIKYKCGDNLILVMDLL</sequence>
<evidence type="ECO:0000313" key="2">
    <source>
        <dbReference type="Proteomes" id="UP000257109"/>
    </source>
</evidence>
<name>A0A371HSR3_MUCPR</name>
<gene>
    <name evidence="1" type="ORF">CR513_10277</name>
</gene>
<protein>
    <submittedName>
        <fullName evidence="1">Ribonuclease H protein</fullName>
    </submittedName>
</protein>
<dbReference type="EMBL" id="QJKJ01001804">
    <property type="protein sequence ID" value="RDY05836.1"/>
    <property type="molecule type" value="Genomic_DNA"/>
</dbReference>
<dbReference type="AlphaFoldDB" id="A0A371HSR3"/>
<proteinExistence type="predicted"/>
<dbReference type="Proteomes" id="UP000257109">
    <property type="component" value="Unassembled WGS sequence"/>
</dbReference>
<comment type="caution">
    <text evidence="1">The sequence shown here is derived from an EMBL/GenBank/DDBJ whole genome shotgun (WGS) entry which is preliminary data.</text>
</comment>
<reference evidence="1" key="1">
    <citation type="submission" date="2018-05" db="EMBL/GenBank/DDBJ databases">
        <title>Draft genome of Mucuna pruriens seed.</title>
        <authorList>
            <person name="Nnadi N.E."/>
            <person name="Vos R."/>
            <person name="Hasami M.H."/>
            <person name="Devisetty U.K."/>
            <person name="Aguiy J.C."/>
        </authorList>
    </citation>
    <scope>NUCLEOTIDE SEQUENCE [LARGE SCALE GENOMIC DNA]</scope>
    <source>
        <strain evidence="1">JCA_2017</strain>
    </source>
</reference>
<dbReference type="PANTHER" id="PTHR33116">
    <property type="entry name" value="REVERSE TRANSCRIPTASE ZINC-BINDING DOMAIN-CONTAINING PROTEIN-RELATED-RELATED"/>
    <property type="match status" value="1"/>
</dbReference>